<reference evidence="3" key="1">
    <citation type="journal article" date="2019" name="Int. J. Syst. Evol. Microbiol.">
        <title>The Global Catalogue of Microorganisms (GCM) 10K type strain sequencing project: providing services to taxonomists for standard genome sequencing and annotation.</title>
        <authorList>
            <consortium name="The Broad Institute Genomics Platform"/>
            <consortium name="The Broad Institute Genome Sequencing Center for Infectious Disease"/>
            <person name="Wu L."/>
            <person name="Ma J."/>
        </authorList>
    </citation>
    <scope>NUCLEOTIDE SEQUENCE [LARGE SCALE GENOMIC DNA]</scope>
    <source>
        <strain evidence="3">JCM 16898</strain>
    </source>
</reference>
<dbReference type="SUPFAM" id="SSF53271">
    <property type="entry name" value="PRTase-like"/>
    <property type="match status" value="1"/>
</dbReference>
<sequence>MTNRFRGRADAGARLAAALVPAQWHDPVVFGLARGGLPVAAPVALRLRAPLEPAVARKVEAPGRPELGVGAVAPDGPPYLDRAGLAAVGITEDELVAALGRARAEARDRVHRYLGDRPAAEVTGRDVLLIDDGVATGSTAIAALRALREQEPDRIVFAAPVGAPEALEKLAGEADEVVCLLRPSRFRAVGEWYADFEQTTDAEVSSLLGARR</sequence>
<keyword evidence="3" id="KW-1185">Reference proteome</keyword>
<evidence type="ECO:0000313" key="2">
    <source>
        <dbReference type="EMBL" id="GAA3524657.1"/>
    </source>
</evidence>
<dbReference type="EMBL" id="BAAAZN010000001">
    <property type="protein sequence ID" value="GAA3524657.1"/>
    <property type="molecule type" value="Genomic_DNA"/>
</dbReference>
<comment type="caution">
    <text evidence="2">The sequence shown here is derived from an EMBL/GenBank/DDBJ whole genome shotgun (WGS) entry which is preliminary data.</text>
</comment>
<protein>
    <submittedName>
        <fullName evidence="2">Phosphoribosyltransferase family protein</fullName>
    </submittedName>
</protein>
<dbReference type="Proteomes" id="UP001500689">
    <property type="component" value="Unassembled WGS sequence"/>
</dbReference>
<feature type="domain" description="Phosphoribosyltransferase" evidence="1">
    <location>
        <begin position="9"/>
        <end position="177"/>
    </location>
</feature>
<dbReference type="InterPro" id="IPR029057">
    <property type="entry name" value="PRTase-like"/>
</dbReference>
<keyword evidence="2" id="KW-0328">Glycosyltransferase</keyword>
<dbReference type="Gene3D" id="3.40.50.2020">
    <property type="match status" value="1"/>
</dbReference>
<dbReference type="CDD" id="cd06223">
    <property type="entry name" value="PRTases_typeI"/>
    <property type="match status" value="1"/>
</dbReference>
<accession>A0ABP6V077</accession>
<dbReference type="GO" id="GO:0016757">
    <property type="term" value="F:glycosyltransferase activity"/>
    <property type="evidence" value="ECO:0007669"/>
    <property type="project" value="UniProtKB-KW"/>
</dbReference>
<evidence type="ECO:0000313" key="3">
    <source>
        <dbReference type="Proteomes" id="UP001500689"/>
    </source>
</evidence>
<gene>
    <name evidence="2" type="ORF">GCM10022222_04050</name>
</gene>
<proteinExistence type="predicted"/>
<dbReference type="InterPro" id="IPR000836">
    <property type="entry name" value="PRTase_dom"/>
</dbReference>
<dbReference type="RefSeq" id="WP_344854571.1">
    <property type="nucleotide sequence ID" value="NZ_BAAAZN010000001.1"/>
</dbReference>
<evidence type="ECO:0000259" key="1">
    <source>
        <dbReference type="Pfam" id="PF00156"/>
    </source>
</evidence>
<keyword evidence="2" id="KW-0808">Transferase</keyword>
<dbReference type="Pfam" id="PF00156">
    <property type="entry name" value="Pribosyltran"/>
    <property type="match status" value="1"/>
</dbReference>
<name>A0ABP6V077_9PSEU</name>
<organism evidence="2 3">
    <name type="scientific">Amycolatopsis ultiminotia</name>
    <dbReference type="NCBI Taxonomy" id="543629"/>
    <lineage>
        <taxon>Bacteria</taxon>
        <taxon>Bacillati</taxon>
        <taxon>Actinomycetota</taxon>
        <taxon>Actinomycetes</taxon>
        <taxon>Pseudonocardiales</taxon>
        <taxon>Pseudonocardiaceae</taxon>
        <taxon>Amycolatopsis</taxon>
    </lineage>
</organism>
<dbReference type="Gene3D" id="3.30.1310.20">
    <property type="entry name" value="PRTase-like"/>
    <property type="match status" value="1"/>
</dbReference>